<dbReference type="CDD" id="cd00454">
    <property type="entry name" value="TrHb1_N"/>
    <property type="match status" value="1"/>
</dbReference>
<evidence type="ECO:0000256" key="5">
    <source>
        <dbReference type="PIRSR" id="PIRSR601486-1"/>
    </source>
</evidence>
<name>A0A0N9W943_PSEFL</name>
<evidence type="ECO:0000313" key="7">
    <source>
        <dbReference type="Proteomes" id="UP000059425"/>
    </source>
</evidence>
<dbReference type="Gene3D" id="1.10.490.10">
    <property type="entry name" value="Globins"/>
    <property type="match status" value="1"/>
</dbReference>
<reference evidence="6 7" key="2">
    <citation type="journal article" date="2018" name="Nature">
        <title>Mutant phenotypes for thousands of bacterial genes of unknown function.</title>
        <authorList>
            <person name="Price M.N."/>
            <person name="Wetmore K.M."/>
            <person name="Waters R.J."/>
            <person name="Callaghan M."/>
            <person name="Ray J."/>
            <person name="Liu H."/>
            <person name="Kuehl J.V."/>
            <person name="Melnyk R.A."/>
            <person name="Lamson J.S."/>
            <person name="Suh Y."/>
            <person name="Carlson H.K."/>
            <person name="Esquivel Z."/>
            <person name="Sadeeshkumar H."/>
            <person name="Chakraborty R."/>
            <person name="Zane G.M."/>
            <person name="Rubin B.E."/>
            <person name="Wall J.D."/>
            <person name="Visel A."/>
            <person name="Bristow J."/>
            <person name="Blow M.J."/>
            <person name="Arkin A.P."/>
            <person name="Deutschbauer A.M."/>
        </authorList>
    </citation>
    <scope>NUCLEOTIDE SEQUENCE [LARGE SCALE GENOMIC DNA]</scope>
    <source>
        <strain evidence="6 7">FW300-N2C3</strain>
    </source>
</reference>
<keyword evidence="1" id="KW-0813">Transport</keyword>
<dbReference type="InterPro" id="IPR009050">
    <property type="entry name" value="Globin-like_sf"/>
</dbReference>
<dbReference type="AlphaFoldDB" id="A0A0N9W943"/>
<evidence type="ECO:0000256" key="2">
    <source>
        <dbReference type="ARBA" id="ARBA00022617"/>
    </source>
</evidence>
<dbReference type="EMBL" id="CP012831">
    <property type="protein sequence ID" value="ALI10373.1"/>
    <property type="molecule type" value="Genomic_DNA"/>
</dbReference>
<dbReference type="OrthoDB" id="9795814at2"/>
<dbReference type="GO" id="GO:0020037">
    <property type="term" value="F:heme binding"/>
    <property type="evidence" value="ECO:0007669"/>
    <property type="project" value="InterPro"/>
</dbReference>
<organism evidence="6 7">
    <name type="scientific">Pseudomonas fluorescens</name>
    <dbReference type="NCBI Taxonomy" id="294"/>
    <lineage>
        <taxon>Bacteria</taxon>
        <taxon>Pseudomonadati</taxon>
        <taxon>Pseudomonadota</taxon>
        <taxon>Gammaproteobacteria</taxon>
        <taxon>Pseudomonadales</taxon>
        <taxon>Pseudomonadaceae</taxon>
        <taxon>Pseudomonas</taxon>
    </lineage>
</organism>
<sequence>MTDQQPTTEQQPSLYTRLGGYDVIYQFAGAVLRKTMGHPAIGHIWAHMSESTFQKEHINFVDFLSEHWGGSAKYRGRDMVTAHRGMGLTEVHWQAVLDCLEACYDDYALAPDLRKEVNDFLIKFKPAVIGSPSYRDVVLAHPEMDPAKGMRSVGVVWPKAGKSPRKQTTPESED</sequence>
<reference evidence="7" key="1">
    <citation type="submission" date="2015-09" db="EMBL/GenBank/DDBJ databases">
        <title>Whole genome sequence of Pseudomonas fluorescens FW300-N2C3.</title>
        <authorList>
            <person name="Ray J."/>
            <person name="Melnyk R."/>
            <person name="Deutschbauer A."/>
        </authorList>
    </citation>
    <scope>NUCLEOTIDE SEQUENCE [LARGE SCALE GENOMIC DNA]</scope>
    <source>
        <strain evidence="7">FW300-N2C3</strain>
    </source>
</reference>
<evidence type="ECO:0000256" key="4">
    <source>
        <dbReference type="ARBA" id="ARBA00023004"/>
    </source>
</evidence>
<keyword evidence="2 5" id="KW-0349">Heme</keyword>
<feature type="binding site" description="distal binding residue" evidence="5">
    <location>
        <position position="83"/>
    </location>
    <ligand>
        <name>heme</name>
        <dbReference type="ChEBI" id="CHEBI:30413"/>
    </ligand>
    <ligandPart>
        <name>Fe</name>
        <dbReference type="ChEBI" id="CHEBI:18248"/>
    </ligandPart>
</feature>
<dbReference type="SUPFAM" id="SSF46458">
    <property type="entry name" value="Globin-like"/>
    <property type="match status" value="1"/>
</dbReference>
<proteinExistence type="predicted"/>
<keyword evidence="3 5" id="KW-0479">Metal-binding</keyword>
<dbReference type="Proteomes" id="UP000059425">
    <property type="component" value="Chromosome"/>
</dbReference>
<dbReference type="Pfam" id="PF01152">
    <property type="entry name" value="Bac_globin"/>
    <property type="match status" value="1"/>
</dbReference>
<evidence type="ECO:0000256" key="3">
    <source>
        <dbReference type="ARBA" id="ARBA00022723"/>
    </source>
</evidence>
<evidence type="ECO:0000256" key="1">
    <source>
        <dbReference type="ARBA" id="ARBA00022448"/>
    </source>
</evidence>
<accession>A0A0N9W943</accession>
<dbReference type="GO" id="GO:0019825">
    <property type="term" value="F:oxygen binding"/>
    <property type="evidence" value="ECO:0007669"/>
    <property type="project" value="InterPro"/>
</dbReference>
<protein>
    <submittedName>
        <fullName evidence="6">Globin</fullName>
    </submittedName>
</protein>
<dbReference type="RefSeq" id="WP_060742469.1">
    <property type="nucleotide sequence ID" value="NZ_CP012831.1"/>
</dbReference>
<dbReference type="InterPro" id="IPR012292">
    <property type="entry name" value="Globin/Proto"/>
</dbReference>
<evidence type="ECO:0000313" key="6">
    <source>
        <dbReference type="EMBL" id="ALI10373.1"/>
    </source>
</evidence>
<dbReference type="InterPro" id="IPR001486">
    <property type="entry name" value="Hemoglobin_trunc"/>
</dbReference>
<keyword evidence="4 5" id="KW-0408">Iron</keyword>
<gene>
    <name evidence="6" type="ORF">AO356_27350</name>
</gene>
<dbReference type="GO" id="GO:0046872">
    <property type="term" value="F:metal ion binding"/>
    <property type="evidence" value="ECO:0007669"/>
    <property type="project" value="UniProtKB-KW"/>
</dbReference>